<accession>A0ACB8TGA2</accession>
<keyword evidence="2" id="KW-1185">Reference proteome</keyword>
<dbReference type="EMBL" id="MU277190">
    <property type="protein sequence ID" value="KAI0067425.1"/>
    <property type="molecule type" value="Genomic_DNA"/>
</dbReference>
<sequence>MRLCSALPAHAPVTLLVSTRLLLLAWTASRSIQYYQPKYRQSSPRDASSAAHAMYTRSSPCCALSRIGNAWIILLRQKFIILSTYVRVHVVAGGTTGLPLL</sequence>
<proteinExistence type="predicted"/>
<gene>
    <name evidence="1" type="ORF">BV25DRAFT_1101949</name>
</gene>
<comment type="caution">
    <text evidence="1">The sequence shown here is derived from an EMBL/GenBank/DDBJ whole genome shotgun (WGS) entry which is preliminary data.</text>
</comment>
<protein>
    <submittedName>
        <fullName evidence="1">Uncharacterized protein</fullName>
    </submittedName>
</protein>
<organism evidence="1 2">
    <name type="scientific">Artomyces pyxidatus</name>
    <dbReference type="NCBI Taxonomy" id="48021"/>
    <lineage>
        <taxon>Eukaryota</taxon>
        <taxon>Fungi</taxon>
        <taxon>Dikarya</taxon>
        <taxon>Basidiomycota</taxon>
        <taxon>Agaricomycotina</taxon>
        <taxon>Agaricomycetes</taxon>
        <taxon>Russulales</taxon>
        <taxon>Auriscalpiaceae</taxon>
        <taxon>Artomyces</taxon>
    </lineage>
</organism>
<name>A0ACB8TGA2_9AGAM</name>
<dbReference type="Proteomes" id="UP000814140">
    <property type="component" value="Unassembled WGS sequence"/>
</dbReference>
<reference evidence="1" key="2">
    <citation type="journal article" date="2022" name="New Phytol.">
        <title>Evolutionary transition to the ectomycorrhizal habit in the genomes of a hyperdiverse lineage of mushroom-forming fungi.</title>
        <authorList>
            <person name="Looney B."/>
            <person name="Miyauchi S."/>
            <person name="Morin E."/>
            <person name="Drula E."/>
            <person name="Courty P.E."/>
            <person name="Kohler A."/>
            <person name="Kuo A."/>
            <person name="LaButti K."/>
            <person name="Pangilinan J."/>
            <person name="Lipzen A."/>
            <person name="Riley R."/>
            <person name="Andreopoulos W."/>
            <person name="He G."/>
            <person name="Johnson J."/>
            <person name="Nolan M."/>
            <person name="Tritt A."/>
            <person name="Barry K.W."/>
            <person name="Grigoriev I.V."/>
            <person name="Nagy L.G."/>
            <person name="Hibbett D."/>
            <person name="Henrissat B."/>
            <person name="Matheny P.B."/>
            <person name="Labbe J."/>
            <person name="Martin F.M."/>
        </authorList>
    </citation>
    <scope>NUCLEOTIDE SEQUENCE</scope>
    <source>
        <strain evidence="1">HHB10654</strain>
    </source>
</reference>
<reference evidence="1" key="1">
    <citation type="submission" date="2021-03" db="EMBL/GenBank/DDBJ databases">
        <authorList>
            <consortium name="DOE Joint Genome Institute"/>
            <person name="Ahrendt S."/>
            <person name="Looney B.P."/>
            <person name="Miyauchi S."/>
            <person name="Morin E."/>
            <person name="Drula E."/>
            <person name="Courty P.E."/>
            <person name="Chicoki N."/>
            <person name="Fauchery L."/>
            <person name="Kohler A."/>
            <person name="Kuo A."/>
            <person name="Labutti K."/>
            <person name="Pangilinan J."/>
            <person name="Lipzen A."/>
            <person name="Riley R."/>
            <person name="Andreopoulos W."/>
            <person name="He G."/>
            <person name="Johnson J."/>
            <person name="Barry K.W."/>
            <person name="Grigoriev I.V."/>
            <person name="Nagy L."/>
            <person name="Hibbett D."/>
            <person name="Henrissat B."/>
            <person name="Matheny P.B."/>
            <person name="Labbe J."/>
            <person name="Martin F."/>
        </authorList>
    </citation>
    <scope>NUCLEOTIDE SEQUENCE</scope>
    <source>
        <strain evidence="1">HHB10654</strain>
    </source>
</reference>
<evidence type="ECO:0000313" key="1">
    <source>
        <dbReference type="EMBL" id="KAI0067425.1"/>
    </source>
</evidence>
<evidence type="ECO:0000313" key="2">
    <source>
        <dbReference type="Proteomes" id="UP000814140"/>
    </source>
</evidence>